<proteinExistence type="predicted"/>
<dbReference type="Gene3D" id="3.60.40.10">
    <property type="entry name" value="PPM-type phosphatase domain"/>
    <property type="match status" value="1"/>
</dbReference>
<dbReference type="InterPro" id="IPR052016">
    <property type="entry name" value="Bact_Sigma-Reg"/>
</dbReference>
<dbReference type="InterPro" id="IPR036457">
    <property type="entry name" value="PPM-type-like_dom_sf"/>
</dbReference>
<dbReference type="PROSITE" id="PS51746">
    <property type="entry name" value="PPM_2"/>
    <property type="match status" value="1"/>
</dbReference>
<dbReference type="OrthoDB" id="4935951at2"/>
<dbReference type="PANTHER" id="PTHR43156">
    <property type="entry name" value="STAGE II SPORULATION PROTEIN E-RELATED"/>
    <property type="match status" value="1"/>
</dbReference>
<protein>
    <recommendedName>
        <fullName evidence="2">PPM-type phosphatase domain-containing protein</fullName>
    </recommendedName>
</protein>
<dbReference type="PANTHER" id="PTHR43156:SF2">
    <property type="entry name" value="STAGE II SPORULATION PROTEIN E"/>
    <property type="match status" value="1"/>
</dbReference>
<evidence type="ECO:0000259" key="2">
    <source>
        <dbReference type="PROSITE" id="PS51746"/>
    </source>
</evidence>
<organism evidence="3 4">
    <name type="scientific">Nocardioides zhouii</name>
    <dbReference type="NCBI Taxonomy" id="1168729"/>
    <lineage>
        <taxon>Bacteria</taxon>
        <taxon>Bacillati</taxon>
        <taxon>Actinomycetota</taxon>
        <taxon>Actinomycetes</taxon>
        <taxon>Propionibacteriales</taxon>
        <taxon>Nocardioidaceae</taxon>
        <taxon>Nocardioides</taxon>
    </lineage>
</organism>
<dbReference type="SUPFAM" id="SSF81606">
    <property type="entry name" value="PP2C-like"/>
    <property type="match status" value="1"/>
</dbReference>
<reference evidence="3 4" key="1">
    <citation type="submission" date="2019-01" db="EMBL/GenBank/DDBJ databases">
        <title>Novel species of Nocardioides.</title>
        <authorList>
            <person name="Liu Q."/>
            <person name="X Y.-H."/>
        </authorList>
    </citation>
    <scope>NUCLEOTIDE SEQUENCE [LARGE SCALE GENOMIC DNA]</scope>
    <source>
        <strain evidence="3 4">HLT2-9</strain>
    </source>
</reference>
<dbReference type="GO" id="GO:0016791">
    <property type="term" value="F:phosphatase activity"/>
    <property type="evidence" value="ECO:0007669"/>
    <property type="project" value="TreeGrafter"/>
</dbReference>
<dbReference type="AlphaFoldDB" id="A0A4Q2TCB9"/>
<evidence type="ECO:0000313" key="3">
    <source>
        <dbReference type="EMBL" id="RYC14874.1"/>
    </source>
</evidence>
<name>A0A4Q2TCB9_9ACTN</name>
<evidence type="ECO:0000256" key="1">
    <source>
        <dbReference type="ARBA" id="ARBA00022801"/>
    </source>
</evidence>
<dbReference type="Pfam" id="PF07228">
    <property type="entry name" value="SpoIIE"/>
    <property type="match status" value="1"/>
</dbReference>
<dbReference type="EMBL" id="SDWV01000001">
    <property type="protein sequence ID" value="RYC14874.1"/>
    <property type="molecule type" value="Genomic_DNA"/>
</dbReference>
<evidence type="ECO:0000313" key="4">
    <source>
        <dbReference type="Proteomes" id="UP000291101"/>
    </source>
</evidence>
<feature type="domain" description="PPM-type phosphatase" evidence="2">
    <location>
        <begin position="212"/>
        <end position="421"/>
    </location>
</feature>
<dbReference type="InterPro" id="IPR001932">
    <property type="entry name" value="PPM-type_phosphatase-like_dom"/>
</dbReference>
<dbReference type="Proteomes" id="UP000291101">
    <property type="component" value="Unassembled WGS sequence"/>
</dbReference>
<dbReference type="RefSeq" id="WP_129424081.1">
    <property type="nucleotide sequence ID" value="NZ_SDWV01000001.1"/>
</dbReference>
<comment type="caution">
    <text evidence="3">The sequence shown here is derived from an EMBL/GenBank/DDBJ whole genome shotgun (WGS) entry which is preliminary data.</text>
</comment>
<keyword evidence="1" id="KW-0378">Hydrolase</keyword>
<dbReference type="SMART" id="SM00331">
    <property type="entry name" value="PP2C_SIG"/>
    <property type="match status" value="1"/>
</dbReference>
<keyword evidence="4" id="KW-1185">Reference proteome</keyword>
<gene>
    <name evidence="3" type="ORF">EUA94_01780</name>
</gene>
<accession>A0A4Q2TCB9</accession>
<sequence length="438" mass="46646">MSADNVADLLGEGAPDDGHSVDLVGWAVRQLIDEMRDASPDELPEVLTRAVAVLGATEPIVYLADLQQRNLVPFRPGTVIHEESPRVLGIDSTVAGRAFQHSEALRGGPVLRADAGTEPMWLPLLDGSERVGVLGLVVDGWWLREDARLRALESFAAVVAELVVTKTLYGDSIVSARRTSEMTLAAEVQWSLLPPLTFVGRSVTVAGGLEPAYEVAGDSLDYAVDAGVTRFGVFDGMGHGIVSAQLISLVVAAYRNARRSGRSLAATAAHIEAAVGHVFGSEAFTTGLVCELDNVTGQLTWISAGHHEPLLLREGRLVRSLTVEPLLPFGLNQELGGALPAAVGSEQLEPGDVLLLHTDGVTDARSPSGEYFGQDRLIDSMSRALAADLPAAETMRRLVHALLAHRDGQLDDDATLLMVRWHGPGRTDDVLGAGHESR</sequence>